<dbReference type="PANTHER" id="PTHR43048">
    <property type="entry name" value="METHYLMALONYL-COA EPIMERASE"/>
    <property type="match status" value="1"/>
</dbReference>
<evidence type="ECO:0000256" key="1">
    <source>
        <dbReference type="ARBA" id="ARBA00022723"/>
    </source>
</evidence>
<dbReference type="EMBL" id="CP147982">
    <property type="protein sequence ID" value="WXK75754.1"/>
    <property type="molecule type" value="Genomic_DNA"/>
</dbReference>
<dbReference type="PANTHER" id="PTHR43048:SF3">
    <property type="entry name" value="METHYLMALONYL-COA EPIMERASE, MITOCHONDRIAL"/>
    <property type="match status" value="1"/>
</dbReference>
<protein>
    <submittedName>
        <fullName evidence="4">VOC family protein</fullName>
    </submittedName>
</protein>
<feature type="compositionally biased region" description="Low complexity" evidence="2">
    <location>
        <begin position="267"/>
        <end position="277"/>
    </location>
</feature>
<name>A0ABZ2QNB2_9ACTN</name>
<proteinExistence type="predicted"/>
<dbReference type="Proteomes" id="UP001626628">
    <property type="component" value="Chromosome"/>
</dbReference>
<keyword evidence="5" id="KW-1185">Reference proteome</keyword>
<gene>
    <name evidence="4" type="ORF">WAB15_07080</name>
</gene>
<sequence>MSTAPDTSLTLAPGTRPPAHRITVAVPDVAEATAFLAELAGPSTVDRDGGAGVVSFSHGIEVRLHPTAPAGTADTPPRLVDIGTNHLCLRVGDIEAAVAHLEELPGVDVLGDIVTIPEGPIRGNRWIYFRSPWGTLFELQEWPDTPGYVDTTAERLHHGQRPANDAPLPTLLGLDHTGYSVQSLDATVDHLVTHHRARVVLRTEIAVDRAFMRRQFDLDVEGTSAMAMVVVDDALNLELFEHGVPDQEPPRPLDRLGGNLLELHATPQPAPTAHHAPFGLTLPGPVTT</sequence>
<dbReference type="InterPro" id="IPR037523">
    <property type="entry name" value="VOC_core"/>
</dbReference>
<dbReference type="InterPro" id="IPR004360">
    <property type="entry name" value="Glyas_Fos-R_dOase_dom"/>
</dbReference>
<dbReference type="RefSeq" id="WP_407285698.1">
    <property type="nucleotide sequence ID" value="NZ_CP147982.1"/>
</dbReference>
<evidence type="ECO:0000256" key="2">
    <source>
        <dbReference type="SAM" id="MobiDB-lite"/>
    </source>
</evidence>
<dbReference type="Pfam" id="PF00903">
    <property type="entry name" value="Glyoxalase"/>
    <property type="match status" value="1"/>
</dbReference>
<evidence type="ECO:0000313" key="4">
    <source>
        <dbReference type="EMBL" id="WXK75754.1"/>
    </source>
</evidence>
<dbReference type="InterPro" id="IPR051785">
    <property type="entry name" value="MMCE/EMCE_epimerase"/>
</dbReference>
<keyword evidence="1" id="KW-0479">Metal-binding</keyword>
<organism evidence="4 5">
    <name type="scientific">Streptomyces sirii</name>
    <dbReference type="NCBI Taxonomy" id="3127701"/>
    <lineage>
        <taxon>Bacteria</taxon>
        <taxon>Bacillati</taxon>
        <taxon>Actinomycetota</taxon>
        <taxon>Actinomycetes</taxon>
        <taxon>Kitasatosporales</taxon>
        <taxon>Streptomycetaceae</taxon>
        <taxon>Streptomyces</taxon>
    </lineage>
</organism>
<feature type="domain" description="VOC" evidence="3">
    <location>
        <begin position="18"/>
        <end position="142"/>
    </location>
</feature>
<dbReference type="InterPro" id="IPR029068">
    <property type="entry name" value="Glyas_Bleomycin-R_OHBP_Dase"/>
</dbReference>
<accession>A0ABZ2QNB2</accession>
<feature type="region of interest" description="Disordered" evidence="2">
    <location>
        <begin position="267"/>
        <end position="288"/>
    </location>
</feature>
<dbReference type="PROSITE" id="PS51819">
    <property type="entry name" value="VOC"/>
    <property type="match status" value="1"/>
</dbReference>
<evidence type="ECO:0000313" key="5">
    <source>
        <dbReference type="Proteomes" id="UP001626628"/>
    </source>
</evidence>
<dbReference type="SUPFAM" id="SSF54593">
    <property type="entry name" value="Glyoxalase/Bleomycin resistance protein/Dihydroxybiphenyl dioxygenase"/>
    <property type="match status" value="1"/>
</dbReference>
<dbReference type="Gene3D" id="3.10.180.10">
    <property type="entry name" value="2,3-Dihydroxybiphenyl 1,2-Dioxygenase, domain 1"/>
    <property type="match status" value="1"/>
</dbReference>
<evidence type="ECO:0000259" key="3">
    <source>
        <dbReference type="PROSITE" id="PS51819"/>
    </source>
</evidence>
<reference evidence="4 5" key="1">
    <citation type="submission" date="2024-03" db="EMBL/GenBank/DDBJ databases">
        <title>The complete genome of Streptomyces sirii sp.nov.</title>
        <authorList>
            <person name="Zakalyukina Y.V."/>
            <person name="Belik A.R."/>
            <person name="Biryukov M.V."/>
            <person name="Baturina O.A."/>
            <person name="Kabilov M.R."/>
        </authorList>
    </citation>
    <scope>NUCLEOTIDE SEQUENCE [LARGE SCALE GENOMIC DNA]</scope>
    <source>
        <strain evidence="4 5">BP-8</strain>
    </source>
</reference>